<name>A0ABR2TB06_9ROSI</name>
<evidence type="ECO:0000259" key="1">
    <source>
        <dbReference type="PROSITE" id="PS50127"/>
    </source>
</evidence>
<dbReference type="Gene3D" id="3.10.110.10">
    <property type="entry name" value="Ubiquitin Conjugating Enzyme"/>
    <property type="match status" value="1"/>
</dbReference>
<organism evidence="2 3">
    <name type="scientific">Hibiscus sabdariffa</name>
    <name type="common">roselle</name>
    <dbReference type="NCBI Taxonomy" id="183260"/>
    <lineage>
        <taxon>Eukaryota</taxon>
        <taxon>Viridiplantae</taxon>
        <taxon>Streptophyta</taxon>
        <taxon>Embryophyta</taxon>
        <taxon>Tracheophyta</taxon>
        <taxon>Spermatophyta</taxon>
        <taxon>Magnoliopsida</taxon>
        <taxon>eudicotyledons</taxon>
        <taxon>Gunneridae</taxon>
        <taxon>Pentapetalae</taxon>
        <taxon>rosids</taxon>
        <taxon>malvids</taxon>
        <taxon>Malvales</taxon>
        <taxon>Malvaceae</taxon>
        <taxon>Malvoideae</taxon>
        <taxon>Hibiscus</taxon>
    </lineage>
</organism>
<dbReference type="InterPro" id="IPR050113">
    <property type="entry name" value="Ub_conjugating_enzyme"/>
</dbReference>
<dbReference type="PANTHER" id="PTHR24067">
    <property type="entry name" value="UBIQUITIN-CONJUGATING ENZYME E2"/>
    <property type="match status" value="1"/>
</dbReference>
<dbReference type="SMART" id="SM00212">
    <property type="entry name" value="UBCc"/>
    <property type="match status" value="1"/>
</dbReference>
<keyword evidence="3" id="KW-1185">Reference proteome</keyword>
<proteinExistence type="predicted"/>
<dbReference type="Proteomes" id="UP001396334">
    <property type="component" value="Unassembled WGS sequence"/>
</dbReference>
<accession>A0ABR2TB06</accession>
<dbReference type="EMBL" id="JBBPBN010000007">
    <property type="protein sequence ID" value="KAK9034402.1"/>
    <property type="molecule type" value="Genomic_DNA"/>
</dbReference>
<protein>
    <recommendedName>
        <fullName evidence="1">UBC core domain-containing protein</fullName>
    </recommendedName>
</protein>
<dbReference type="InterPro" id="IPR000608">
    <property type="entry name" value="UBC"/>
</dbReference>
<sequence length="245" mass="27809">MSQEQEQPAPASQSDQLSPAFDPRLCGCLELLRGGLETTLSGLETIATGLKYKKGCEVSIPRSKMEDWGIDFGLENNEEDDVTKEIYHEVTMTNPATKRLMKDLEKLLQEPPAGISAEPQKNNILHWDAIIQGPKKSPWEGGSFKLTLQFPEDYPNKPPTGRFISPMFHPNIDAKDGRIFIDILRDEWRPIYNVESVLISIQSLLCDPNPNSPANEEAAKLFIENKREYNKRIRKLVEQSWAKDD</sequence>
<feature type="domain" description="UBC core" evidence="1">
    <location>
        <begin position="95"/>
        <end position="242"/>
    </location>
</feature>
<dbReference type="SUPFAM" id="SSF54495">
    <property type="entry name" value="UBC-like"/>
    <property type="match status" value="1"/>
</dbReference>
<gene>
    <name evidence="2" type="ORF">V6N11_050569</name>
</gene>
<dbReference type="Pfam" id="PF00179">
    <property type="entry name" value="UQ_con"/>
    <property type="match status" value="1"/>
</dbReference>
<reference evidence="2 3" key="1">
    <citation type="journal article" date="2024" name="G3 (Bethesda)">
        <title>Genome assembly of Hibiscus sabdariffa L. provides insights into metabolisms of medicinal natural products.</title>
        <authorList>
            <person name="Kim T."/>
        </authorList>
    </citation>
    <scope>NUCLEOTIDE SEQUENCE [LARGE SCALE GENOMIC DNA]</scope>
    <source>
        <strain evidence="2">TK-2024</strain>
        <tissue evidence="2">Old leaves</tissue>
    </source>
</reference>
<dbReference type="PROSITE" id="PS50127">
    <property type="entry name" value="UBC_2"/>
    <property type="match status" value="1"/>
</dbReference>
<evidence type="ECO:0000313" key="3">
    <source>
        <dbReference type="Proteomes" id="UP001396334"/>
    </source>
</evidence>
<dbReference type="CDD" id="cd23790">
    <property type="entry name" value="UBCc_UBE2A_2B"/>
    <property type="match status" value="1"/>
</dbReference>
<evidence type="ECO:0000313" key="2">
    <source>
        <dbReference type="EMBL" id="KAK9034402.1"/>
    </source>
</evidence>
<comment type="caution">
    <text evidence="2">The sequence shown here is derived from an EMBL/GenBank/DDBJ whole genome shotgun (WGS) entry which is preliminary data.</text>
</comment>
<dbReference type="InterPro" id="IPR016135">
    <property type="entry name" value="UBQ-conjugating_enzyme/RWD"/>
</dbReference>